<dbReference type="Proteomes" id="UP000002051">
    <property type="component" value="Chromosome 2"/>
</dbReference>
<name>A0A072V619_MEDTR</name>
<reference evidence="2" key="3">
    <citation type="submission" date="2015-04" db="UniProtKB">
        <authorList>
            <consortium name="EnsemblPlants"/>
        </authorList>
    </citation>
    <scope>IDENTIFICATION</scope>
    <source>
        <strain evidence="2">cv. Jemalong A17</strain>
    </source>
</reference>
<dbReference type="EMBL" id="CM001218">
    <property type="protein sequence ID" value="KEH37484.1"/>
    <property type="molecule type" value="Genomic_DNA"/>
</dbReference>
<keyword evidence="3" id="KW-1185">Reference proteome</keyword>
<dbReference type="HOGENOM" id="CLU_1512777_0_0_1"/>
<sequence length="178" mass="20284">MSFDMPNLKNMLFDNNKNSGFNAKEKLKKSKTKGNVSNAMSVKVLVMSKLNTLHTIRGRKREFWPLANMRIEKEKLLSTIYGFQNKVTLLTSKLYNMTKSVRMLNNGSDMLDEILQVDKGSGNLKGVGFDYQSLKKQGGTSMTRFVSPESKIEFVMSDQMSQHPVQHLKPQARTKFLP</sequence>
<gene>
    <name evidence="1" type="ordered locus">MTR_2g039687</name>
</gene>
<reference evidence="1 3" key="1">
    <citation type="journal article" date="2011" name="Nature">
        <title>The Medicago genome provides insight into the evolution of rhizobial symbioses.</title>
        <authorList>
            <person name="Young N.D."/>
            <person name="Debelle F."/>
            <person name="Oldroyd G.E."/>
            <person name="Geurts R."/>
            <person name="Cannon S.B."/>
            <person name="Udvardi M.K."/>
            <person name="Benedito V.A."/>
            <person name="Mayer K.F."/>
            <person name="Gouzy J."/>
            <person name="Schoof H."/>
            <person name="Van de Peer Y."/>
            <person name="Proost S."/>
            <person name="Cook D.R."/>
            <person name="Meyers B.C."/>
            <person name="Spannagl M."/>
            <person name="Cheung F."/>
            <person name="De Mita S."/>
            <person name="Krishnakumar V."/>
            <person name="Gundlach H."/>
            <person name="Zhou S."/>
            <person name="Mudge J."/>
            <person name="Bharti A.K."/>
            <person name="Murray J.D."/>
            <person name="Naoumkina M.A."/>
            <person name="Rosen B."/>
            <person name="Silverstein K.A."/>
            <person name="Tang H."/>
            <person name="Rombauts S."/>
            <person name="Zhao P.X."/>
            <person name="Zhou P."/>
            <person name="Barbe V."/>
            <person name="Bardou P."/>
            <person name="Bechner M."/>
            <person name="Bellec A."/>
            <person name="Berger A."/>
            <person name="Berges H."/>
            <person name="Bidwell S."/>
            <person name="Bisseling T."/>
            <person name="Choisne N."/>
            <person name="Couloux A."/>
            <person name="Denny R."/>
            <person name="Deshpande S."/>
            <person name="Dai X."/>
            <person name="Doyle J.J."/>
            <person name="Dudez A.M."/>
            <person name="Farmer A.D."/>
            <person name="Fouteau S."/>
            <person name="Franken C."/>
            <person name="Gibelin C."/>
            <person name="Gish J."/>
            <person name="Goldstein S."/>
            <person name="Gonzalez A.J."/>
            <person name="Green P.J."/>
            <person name="Hallab A."/>
            <person name="Hartog M."/>
            <person name="Hua A."/>
            <person name="Humphray S.J."/>
            <person name="Jeong D.H."/>
            <person name="Jing Y."/>
            <person name="Jocker A."/>
            <person name="Kenton S.M."/>
            <person name="Kim D.J."/>
            <person name="Klee K."/>
            <person name="Lai H."/>
            <person name="Lang C."/>
            <person name="Lin S."/>
            <person name="Macmil S.L."/>
            <person name="Magdelenat G."/>
            <person name="Matthews L."/>
            <person name="McCorrison J."/>
            <person name="Monaghan E.L."/>
            <person name="Mun J.H."/>
            <person name="Najar F.Z."/>
            <person name="Nicholson C."/>
            <person name="Noirot C."/>
            <person name="O'Bleness M."/>
            <person name="Paule C.R."/>
            <person name="Poulain J."/>
            <person name="Prion F."/>
            <person name="Qin B."/>
            <person name="Qu C."/>
            <person name="Retzel E.F."/>
            <person name="Riddle C."/>
            <person name="Sallet E."/>
            <person name="Samain S."/>
            <person name="Samson N."/>
            <person name="Sanders I."/>
            <person name="Saurat O."/>
            <person name="Scarpelli C."/>
            <person name="Schiex T."/>
            <person name="Segurens B."/>
            <person name="Severin A.J."/>
            <person name="Sherrier D.J."/>
            <person name="Shi R."/>
            <person name="Sims S."/>
            <person name="Singer S.R."/>
            <person name="Sinharoy S."/>
            <person name="Sterck L."/>
            <person name="Viollet A."/>
            <person name="Wang B.B."/>
            <person name="Wang K."/>
            <person name="Wang M."/>
            <person name="Wang X."/>
            <person name="Warfsmann J."/>
            <person name="Weissenbach J."/>
            <person name="White D.D."/>
            <person name="White J.D."/>
            <person name="Wiley G.B."/>
            <person name="Wincker P."/>
            <person name="Xing Y."/>
            <person name="Yang L."/>
            <person name="Yao Z."/>
            <person name="Ying F."/>
            <person name="Zhai J."/>
            <person name="Zhou L."/>
            <person name="Zuber A."/>
            <person name="Denarie J."/>
            <person name="Dixon R.A."/>
            <person name="May G.D."/>
            <person name="Schwartz D.C."/>
            <person name="Rogers J."/>
            <person name="Quetier F."/>
            <person name="Town C.D."/>
            <person name="Roe B.A."/>
        </authorList>
    </citation>
    <scope>NUCLEOTIDE SEQUENCE [LARGE SCALE GENOMIC DNA]</scope>
    <source>
        <strain evidence="1">A17</strain>
        <strain evidence="2 3">cv. Jemalong A17</strain>
    </source>
</reference>
<organism evidence="1 3">
    <name type="scientific">Medicago truncatula</name>
    <name type="common">Barrel medic</name>
    <name type="synonym">Medicago tribuloides</name>
    <dbReference type="NCBI Taxonomy" id="3880"/>
    <lineage>
        <taxon>Eukaryota</taxon>
        <taxon>Viridiplantae</taxon>
        <taxon>Streptophyta</taxon>
        <taxon>Embryophyta</taxon>
        <taxon>Tracheophyta</taxon>
        <taxon>Spermatophyta</taxon>
        <taxon>Magnoliopsida</taxon>
        <taxon>eudicotyledons</taxon>
        <taxon>Gunneridae</taxon>
        <taxon>Pentapetalae</taxon>
        <taxon>rosids</taxon>
        <taxon>fabids</taxon>
        <taxon>Fabales</taxon>
        <taxon>Fabaceae</taxon>
        <taxon>Papilionoideae</taxon>
        <taxon>50 kb inversion clade</taxon>
        <taxon>NPAAA clade</taxon>
        <taxon>Hologalegina</taxon>
        <taxon>IRL clade</taxon>
        <taxon>Trifolieae</taxon>
        <taxon>Medicago</taxon>
    </lineage>
</organism>
<dbReference type="EnsemblPlants" id="KEH37484">
    <property type="protein sequence ID" value="KEH37484"/>
    <property type="gene ID" value="MTR_2g039687"/>
</dbReference>
<evidence type="ECO:0000313" key="3">
    <source>
        <dbReference type="Proteomes" id="UP000002051"/>
    </source>
</evidence>
<proteinExistence type="predicted"/>
<evidence type="ECO:0000313" key="2">
    <source>
        <dbReference type="EnsemblPlants" id="KEH37484"/>
    </source>
</evidence>
<protein>
    <submittedName>
        <fullName evidence="1 2">Uncharacterized protein</fullName>
    </submittedName>
</protein>
<evidence type="ECO:0000313" key="1">
    <source>
        <dbReference type="EMBL" id="KEH37484.1"/>
    </source>
</evidence>
<reference evidence="1 3" key="2">
    <citation type="journal article" date="2014" name="BMC Genomics">
        <title>An improved genome release (version Mt4.0) for the model legume Medicago truncatula.</title>
        <authorList>
            <person name="Tang H."/>
            <person name="Krishnakumar V."/>
            <person name="Bidwell S."/>
            <person name="Rosen B."/>
            <person name="Chan A."/>
            <person name="Zhou S."/>
            <person name="Gentzbittel L."/>
            <person name="Childs K.L."/>
            <person name="Yandell M."/>
            <person name="Gundlach H."/>
            <person name="Mayer K.F."/>
            <person name="Schwartz D.C."/>
            <person name="Town C.D."/>
        </authorList>
    </citation>
    <scope>GENOME REANNOTATION</scope>
    <source>
        <strain evidence="1">A17</strain>
        <strain evidence="2 3">cv. Jemalong A17</strain>
    </source>
</reference>
<dbReference type="AlphaFoldDB" id="A0A072V619"/>
<accession>A0A072V619</accession>